<evidence type="ECO:0000259" key="7">
    <source>
        <dbReference type="PROSITE" id="PS50011"/>
    </source>
</evidence>
<dbReference type="PROSITE" id="PS50011">
    <property type="entry name" value="PROTEIN_KINASE_DOM"/>
    <property type="match status" value="2"/>
</dbReference>
<evidence type="ECO:0000256" key="1">
    <source>
        <dbReference type="ARBA" id="ARBA00022679"/>
    </source>
</evidence>
<dbReference type="InterPro" id="IPR008271">
    <property type="entry name" value="Ser/Thr_kinase_AS"/>
</dbReference>
<dbReference type="Gene3D" id="1.10.510.10">
    <property type="entry name" value="Transferase(Phosphotransferase) domain 1"/>
    <property type="match status" value="2"/>
</dbReference>
<feature type="compositionally biased region" description="Polar residues" evidence="5">
    <location>
        <begin position="519"/>
        <end position="529"/>
    </location>
</feature>
<dbReference type="Pfam" id="PF00069">
    <property type="entry name" value="Pkinase"/>
    <property type="match status" value="2"/>
</dbReference>
<sequence length="576" mass="64376">MGFPILAGYKINQELASGGMAKIYDAIQVSLNRPVAIKFLSKKLLTHPEAKKLFERESLIIAQLNHPNIVQVIDKGITDDSQPFFVMEKIKGIDLSYMLSGGELPLGKKLDIAIQLCRGLAYAHKNGVIHRDIKPSNIIIDQHGNVRILDFGIAIAEEPVNPRKSNRDRDAANESQTSVMGTEGYVAPEQEADYSKATFASDIYSVGILFYDLFGKPCTTTDKKSRDRLENQLPDELVNMIEKCCHDSAAKRYQSLSEVRDKLLGISQGSHLGKTNIKELEQENKDLTSNFNLLDVLSKTHGKRVYLFQKKSNRQLFVIKRTIGDTSGLKEAKYLSSLKHPNILNVFAAVKSQSNVTIISEYLSGGSLSNQLIQDMNEQSFLVQACQICSALYFAHQNNILHRNLSPNNILFDAKQNLKLSDFGQAASSNDDPQAIRAYQPPGNQAFSEKYDIYCMGAIFHHMLYGVPPATPLPSPTKKVSIRLEKLIDNMIAIDPLHRPSSAQQILVELQRIASNSSNKQFRSNMGKSTKQDTVEPRVRRLSQTRHKKDHTVWLSIALAIAILCIIGLLIKDFVK</sequence>
<evidence type="ECO:0000256" key="3">
    <source>
        <dbReference type="ARBA" id="ARBA00022777"/>
    </source>
</evidence>
<dbReference type="GO" id="GO:0005524">
    <property type="term" value="F:ATP binding"/>
    <property type="evidence" value="ECO:0007669"/>
    <property type="project" value="UniProtKB-KW"/>
</dbReference>
<dbReference type="InterPro" id="IPR000719">
    <property type="entry name" value="Prot_kinase_dom"/>
</dbReference>
<keyword evidence="3 8" id="KW-0418">Kinase</keyword>
<evidence type="ECO:0000256" key="5">
    <source>
        <dbReference type="SAM" id="MobiDB-lite"/>
    </source>
</evidence>
<reference evidence="8 9" key="1">
    <citation type="submission" date="2019-07" db="EMBL/GenBank/DDBJ databases">
        <title>Draft genome for Aliikangiella sp. M105.</title>
        <authorList>
            <person name="Wang G."/>
        </authorList>
    </citation>
    <scope>NUCLEOTIDE SEQUENCE [LARGE SCALE GENOMIC DNA]</scope>
    <source>
        <strain evidence="8 9">M105</strain>
    </source>
</reference>
<keyword evidence="2" id="KW-0547">Nucleotide-binding</keyword>
<feature type="domain" description="Protein kinase" evidence="7">
    <location>
        <begin position="9"/>
        <end position="264"/>
    </location>
</feature>
<accession>A0A545UJY6</accession>
<evidence type="ECO:0000256" key="4">
    <source>
        <dbReference type="ARBA" id="ARBA00022840"/>
    </source>
</evidence>
<keyword evidence="4" id="KW-0067">ATP-binding</keyword>
<protein>
    <submittedName>
        <fullName evidence="8">Protein kinase</fullName>
    </submittedName>
</protein>
<organism evidence="8 9">
    <name type="scientific">Aliikangiella coralliicola</name>
    <dbReference type="NCBI Taxonomy" id="2592383"/>
    <lineage>
        <taxon>Bacteria</taxon>
        <taxon>Pseudomonadati</taxon>
        <taxon>Pseudomonadota</taxon>
        <taxon>Gammaproteobacteria</taxon>
        <taxon>Oceanospirillales</taxon>
        <taxon>Pleioneaceae</taxon>
        <taxon>Aliikangiella</taxon>
    </lineage>
</organism>
<dbReference type="SMART" id="SM00220">
    <property type="entry name" value="S_TKc"/>
    <property type="match status" value="2"/>
</dbReference>
<dbReference type="AlphaFoldDB" id="A0A545UJY6"/>
<dbReference type="GO" id="GO:0004674">
    <property type="term" value="F:protein serine/threonine kinase activity"/>
    <property type="evidence" value="ECO:0007669"/>
    <property type="project" value="TreeGrafter"/>
</dbReference>
<dbReference type="Gene3D" id="3.30.200.20">
    <property type="entry name" value="Phosphorylase Kinase, domain 1"/>
    <property type="match status" value="1"/>
</dbReference>
<feature type="domain" description="Protein kinase" evidence="7">
    <location>
        <begin position="291"/>
        <end position="513"/>
    </location>
</feature>
<keyword evidence="6" id="KW-0812">Transmembrane</keyword>
<feature type="compositionally biased region" description="Basic and acidic residues" evidence="5">
    <location>
        <begin position="530"/>
        <end position="539"/>
    </location>
</feature>
<dbReference type="RefSeq" id="WP_142891842.1">
    <property type="nucleotide sequence ID" value="NZ_ML660160.1"/>
</dbReference>
<feature type="transmembrane region" description="Helical" evidence="6">
    <location>
        <begin position="553"/>
        <end position="571"/>
    </location>
</feature>
<evidence type="ECO:0000256" key="6">
    <source>
        <dbReference type="SAM" id="Phobius"/>
    </source>
</evidence>
<dbReference type="InterPro" id="IPR011009">
    <property type="entry name" value="Kinase-like_dom_sf"/>
</dbReference>
<proteinExistence type="predicted"/>
<keyword evidence="6" id="KW-0472">Membrane</keyword>
<feature type="region of interest" description="Disordered" evidence="5">
    <location>
        <begin position="519"/>
        <end position="543"/>
    </location>
</feature>
<dbReference type="OrthoDB" id="9801841at2"/>
<evidence type="ECO:0000313" key="9">
    <source>
        <dbReference type="Proteomes" id="UP000315439"/>
    </source>
</evidence>
<gene>
    <name evidence="8" type="ORF">FLL46_02545</name>
</gene>
<dbReference type="Proteomes" id="UP000315439">
    <property type="component" value="Unassembled WGS sequence"/>
</dbReference>
<dbReference type="SUPFAM" id="SSF56112">
    <property type="entry name" value="Protein kinase-like (PK-like)"/>
    <property type="match status" value="2"/>
</dbReference>
<evidence type="ECO:0000256" key="2">
    <source>
        <dbReference type="ARBA" id="ARBA00022741"/>
    </source>
</evidence>
<dbReference type="PANTHER" id="PTHR43289:SF6">
    <property type="entry name" value="SERINE_THREONINE-PROTEIN KINASE NEKL-3"/>
    <property type="match status" value="1"/>
</dbReference>
<dbReference type="PROSITE" id="PS00108">
    <property type="entry name" value="PROTEIN_KINASE_ST"/>
    <property type="match status" value="1"/>
</dbReference>
<dbReference type="CDD" id="cd14014">
    <property type="entry name" value="STKc_PknB_like"/>
    <property type="match status" value="1"/>
</dbReference>
<comment type="caution">
    <text evidence="8">The sequence shown here is derived from an EMBL/GenBank/DDBJ whole genome shotgun (WGS) entry which is preliminary data.</text>
</comment>
<dbReference type="EMBL" id="VIKS01000001">
    <property type="protein sequence ID" value="TQV89778.1"/>
    <property type="molecule type" value="Genomic_DNA"/>
</dbReference>
<keyword evidence="1" id="KW-0808">Transferase</keyword>
<keyword evidence="9" id="KW-1185">Reference proteome</keyword>
<dbReference type="PANTHER" id="PTHR43289">
    <property type="entry name" value="MITOGEN-ACTIVATED PROTEIN KINASE KINASE KINASE 20-RELATED"/>
    <property type="match status" value="1"/>
</dbReference>
<feature type="region of interest" description="Disordered" evidence="5">
    <location>
        <begin position="160"/>
        <end position="181"/>
    </location>
</feature>
<evidence type="ECO:0000313" key="8">
    <source>
        <dbReference type="EMBL" id="TQV89778.1"/>
    </source>
</evidence>
<keyword evidence="6" id="KW-1133">Transmembrane helix</keyword>
<name>A0A545UJY6_9GAMM</name>